<dbReference type="PANTHER" id="PTHR34047">
    <property type="entry name" value="NUCLEAR INTRON MATURASE 1, MITOCHONDRIAL-RELATED"/>
    <property type="match status" value="1"/>
</dbReference>
<gene>
    <name evidence="3" type="ORF">A1232T_00374</name>
</gene>
<evidence type="ECO:0000259" key="2">
    <source>
        <dbReference type="PROSITE" id="PS50878"/>
    </source>
</evidence>
<keyword evidence="4" id="KW-1185">Reference proteome</keyword>
<dbReference type="AlphaFoldDB" id="A0A1R4GFE6"/>
<dbReference type="Proteomes" id="UP000188357">
    <property type="component" value="Unassembled WGS sequence"/>
</dbReference>
<dbReference type="PANTHER" id="PTHR34047:SF8">
    <property type="entry name" value="PROTEIN YKFC"/>
    <property type="match status" value="1"/>
</dbReference>
<dbReference type="InterPro" id="IPR043502">
    <property type="entry name" value="DNA/RNA_pol_sf"/>
</dbReference>
<dbReference type="InterPro" id="IPR000477">
    <property type="entry name" value="RT_dom"/>
</dbReference>
<comment type="similarity">
    <text evidence="1">Belongs to the bacterial reverse transcriptase family.</text>
</comment>
<dbReference type="GO" id="GO:0003964">
    <property type="term" value="F:RNA-directed DNA polymerase activity"/>
    <property type="evidence" value="ECO:0007669"/>
    <property type="project" value="UniProtKB-KW"/>
</dbReference>
<sequence length="143" mass="16802">MLCYDVENFFDRFDHQILKKNWCDLLQNTQLPPDHYKVYKSLTRFASVDKEELYKELGLSLNSKTLHKRYEVLCSSKDFRDRIRGKRLINVNKSGKGIPQGSPISGLLSNVYMIEFDKEVNSYLAQLGGKYFRYSDDMIFIIV</sequence>
<organism evidence="3 4">
    <name type="scientific">Psychrobacter piechaudii</name>
    <dbReference type="NCBI Taxonomy" id="1945521"/>
    <lineage>
        <taxon>Bacteria</taxon>
        <taxon>Pseudomonadati</taxon>
        <taxon>Pseudomonadota</taxon>
        <taxon>Gammaproteobacteria</taxon>
        <taxon>Moraxellales</taxon>
        <taxon>Moraxellaceae</taxon>
        <taxon>Psychrobacter</taxon>
    </lineage>
</organism>
<name>A0A1R4GFE6_9GAMM</name>
<dbReference type="PROSITE" id="PS50878">
    <property type="entry name" value="RT_POL"/>
    <property type="match status" value="1"/>
</dbReference>
<evidence type="ECO:0000256" key="1">
    <source>
        <dbReference type="ARBA" id="ARBA00034120"/>
    </source>
</evidence>
<protein>
    <submittedName>
        <fullName evidence="3">Reverse transcriptase (RNA-dependent DNA polymerase)</fullName>
    </submittedName>
</protein>
<keyword evidence="3" id="KW-0548">Nucleotidyltransferase</keyword>
<dbReference type="Pfam" id="PF00078">
    <property type="entry name" value="RVT_1"/>
    <property type="match status" value="1"/>
</dbReference>
<proteinExistence type="inferred from homology"/>
<reference evidence="3 4" key="1">
    <citation type="submission" date="2017-02" db="EMBL/GenBank/DDBJ databases">
        <authorList>
            <person name="Peterson S.W."/>
        </authorList>
    </citation>
    <scope>NUCLEOTIDE SEQUENCE [LARGE SCALE GENOMIC DNA]</scope>
    <source>
        <strain evidence="3">Psychrobacter_piechaudii</strain>
    </source>
</reference>
<dbReference type="SUPFAM" id="SSF56672">
    <property type="entry name" value="DNA/RNA polymerases"/>
    <property type="match status" value="1"/>
</dbReference>
<keyword evidence="3" id="KW-0695">RNA-directed DNA polymerase</keyword>
<keyword evidence="3" id="KW-0808">Transferase</keyword>
<dbReference type="EMBL" id="FUGE01000060">
    <property type="protein sequence ID" value="SJM66908.1"/>
    <property type="molecule type" value="Genomic_DNA"/>
</dbReference>
<accession>A0A1R4GFE6</accession>
<dbReference type="InterPro" id="IPR051083">
    <property type="entry name" value="GrpII_Intron_Splice-Mob/Def"/>
</dbReference>
<feature type="domain" description="Reverse transcriptase" evidence="2">
    <location>
        <begin position="1"/>
        <end position="143"/>
    </location>
</feature>
<evidence type="ECO:0000313" key="3">
    <source>
        <dbReference type="EMBL" id="SJM66908.1"/>
    </source>
</evidence>
<evidence type="ECO:0000313" key="4">
    <source>
        <dbReference type="Proteomes" id="UP000188357"/>
    </source>
</evidence>